<organism evidence="9">
    <name type="scientific">Solibacter usitatus (strain Ellin6076)</name>
    <dbReference type="NCBI Taxonomy" id="234267"/>
    <lineage>
        <taxon>Bacteria</taxon>
        <taxon>Pseudomonadati</taxon>
        <taxon>Acidobacteriota</taxon>
        <taxon>Terriglobia</taxon>
        <taxon>Bryobacterales</taxon>
        <taxon>Solibacteraceae</taxon>
        <taxon>Candidatus Solibacter</taxon>
    </lineage>
</organism>
<evidence type="ECO:0000259" key="8">
    <source>
        <dbReference type="PROSITE" id="PS50110"/>
    </source>
</evidence>
<dbReference type="PROSITE" id="PS50110">
    <property type="entry name" value="RESPONSE_REGULATORY"/>
    <property type="match status" value="1"/>
</dbReference>
<dbReference type="InterPro" id="IPR003661">
    <property type="entry name" value="HisK_dim/P_dom"/>
</dbReference>
<feature type="modified residue" description="4-aspartylphosphate" evidence="5">
    <location>
        <position position="469"/>
    </location>
</feature>
<comment type="catalytic activity">
    <reaction evidence="1">
        <text>ATP + protein L-histidine = ADP + protein N-phospho-L-histidine.</text>
        <dbReference type="EC" id="2.7.13.3"/>
    </reaction>
</comment>
<dbReference type="EMBL" id="CP000473">
    <property type="protein sequence ID" value="ABJ83870.1"/>
    <property type="molecule type" value="Genomic_DNA"/>
</dbReference>
<dbReference type="InterPro" id="IPR036890">
    <property type="entry name" value="HATPase_C_sf"/>
</dbReference>
<accession>Q023H6</accession>
<keyword evidence="4" id="KW-0902">Two-component regulatory system</keyword>
<dbReference type="PRINTS" id="PR00344">
    <property type="entry name" value="BCTRLSENSOR"/>
</dbReference>
<dbReference type="Pfam" id="PF00072">
    <property type="entry name" value="Response_reg"/>
    <property type="match status" value="1"/>
</dbReference>
<dbReference type="SMART" id="SM00448">
    <property type="entry name" value="REC"/>
    <property type="match status" value="1"/>
</dbReference>
<evidence type="ECO:0000256" key="3">
    <source>
        <dbReference type="ARBA" id="ARBA00022553"/>
    </source>
</evidence>
<proteinExistence type="predicted"/>
<dbReference type="KEGG" id="sus:Acid_2884"/>
<dbReference type="InterPro" id="IPR005467">
    <property type="entry name" value="His_kinase_dom"/>
</dbReference>
<keyword evidence="9" id="KW-0418">Kinase</keyword>
<feature type="transmembrane region" description="Helical" evidence="6">
    <location>
        <begin position="64"/>
        <end position="82"/>
    </location>
</feature>
<dbReference type="Gene3D" id="3.40.50.2300">
    <property type="match status" value="1"/>
</dbReference>
<dbReference type="eggNOG" id="COG0745">
    <property type="taxonomic scope" value="Bacteria"/>
</dbReference>
<dbReference type="InterPro" id="IPR003594">
    <property type="entry name" value="HATPase_dom"/>
</dbReference>
<dbReference type="PANTHER" id="PTHR45339:SF1">
    <property type="entry name" value="HYBRID SIGNAL TRANSDUCTION HISTIDINE KINASE J"/>
    <property type="match status" value="1"/>
</dbReference>
<dbReference type="SUPFAM" id="SSF47384">
    <property type="entry name" value="Homodimeric domain of signal transducing histidine kinase"/>
    <property type="match status" value="1"/>
</dbReference>
<dbReference type="InParanoid" id="Q023H6"/>
<evidence type="ECO:0000256" key="1">
    <source>
        <dbReference type="ARBA" id="ARBA00000085"/>
    </source>
</evidence>
<keyword evidence="9" id="KW-0808">Transferase</keyword>
<reference evidence="9" key="1">
    <citation type="submission" date="2006-10" db="EMBL/GenBank/DDBJ databases">
        <title>Complete sequence of Solibacter usitatus Ellin6076.</title>
        <authorList>
            <consortium name="US DOE Joint Genome Institute"/>
            <person name="Copeland A."/>
            <person name="Lucas S."/>
            <person name="Lapidus A."/>
            <person name="Barry K."/>
            <person name="Detter J.C."/>
            <person name="Glavina del Rio T."/>
            <person name="Hammon N."/>
            <person name="Israni S."/>
            <person name="Dalin E."/>
            <person name="Tice H."/>
            <person name="Pitluck S."/>
            <person name="Thompson L.S."/>
            <person name="Brettin T."/>
            <person name="Bruce D."/>
            <person name="Han C."/>
            <person name="Tapia R."/>
            <person name="Gilna P."/>
            <person name="Schmutz J."/>
            <person name="Larimer F."/>
            <person name="Land M."/>
            <person name="Hauser L."/>
            <person name="Kyrpides N."/>
            <person name="Mikhailova N."/>
            <person name="Janssen P.H."/>
            <person name="Kuske C.R."/>
            <person name="Richardson P."/>
        </authorList>
    </citation>
    <scope>NUCLEOTIDE SEQUENCE</scope>
    <source>
        <strain evidence="9">Ellin6076</strain>
    </source>
</reference>
<dbReference type="SUPFAM" id="SSF55874">
    <property type="entry name" value="ATPase domain of HSP90 chaperone/DNA topoisomerase II/histidine kinase"/>
    <property type="match status" value="1"/>
</dbReference>
<keyword evidence="6" id="KW-0472">Membrane</keyword>
<dbReference type="InterPro" id="IPR036097">
    <property type="entry name" value="HisK_dim/P_sf"/>
</dbReference>
<dbReference type="CDD" id="cd00082">
    <property type="entry name" value="HisKA"/>
    <property type="match status" value="1"/>
</dbReference>
<sequence length="626" mass="67634">MVAISLLRRGRLRAAGLIYLLGIWVMSTGIIVLNRGIHSVGLVYYVALPVTGAWLFGFQGALRIAAGCVGSALVLALLEMAGLPLPTYFPERPFGIWTMVAAATVMTTVPVARVLQLLKQTLTMHRAAQKALREYQSRLEEVVQRRTAELVEARDQAQAASRAKSVFLANMSHELRTPLNAILGFSKLVRGGPGLSEVQRKDLDIISRSGAHLLDMIDEVLDRAKIETGGVTTKKTAVDLHRVVHEVVELMRPRAQAKNLEFVFEHPETYPYCIRSDAGKLRQVLLNLTGNAIKFTQRGSVTLRLWLEPMAGDAPGSQMLLTLDVSDTGIGIAPEDQERIFEPFAQAGNGGAARGTGLGLSISREFVRAMGGSLAVQSILRVGSRFHVELPVECAADGVKGEGEAREEVIGLEAGQPEYRTLLVGDEQDNIVLLERLLEDAGFRVCAAESGADGIEVFQIWHPHLILADLRLSGMSSVELARCVRQMEGGQEVKIVALTASLSEAQPGVDETLRNPCESREIFDCIQRMLGVRYRYGTAGASLRATEGEAGLNPAALSAISPGLRDELENALILLDVKRVTTLVQEVAEQAPALGSAMAGLAERLAYTSILQAIAVRKSSALEGQA</sequence>
<dbReference type="Pfam" id="PF02518">
    <property type="entry name" value="HATPase_c"/>
    <property type="match status" value="1"/>
</dbReference>
<protein>
    <recommendedName>
        <fullName evidence="2">histidine kinase</fullName>
        <ecNumber evidence="2">2.7.13.3</ecNumber>
    </recommendedName>
</protein>
<evidence type="ECO:0000256" key="5">
    <source>
        <dbReference type="PROSITE-ProRule" id="PRU00169"/>
    </source>
</evidence>
<dbReference type="AlphaFoldDB" id="Q023H6"/>
<evidence type="ECO:0000256" key="6">
    <source>
        <dbReference type="SAM" id="Phobius"/>
    </source>
</evidence>
<keyword evidence="6" id="KW-1133">Transmembrane helix</keyword>
<dbReference type="SMART" id="SM00388">
    <property type="entry name" value="HisKA"/>
    <property type="match status" value="1"/>
</dbReference>
<dbReference type="InterPro" id="IPR001789">
    <property type="entry name" value="Sig_transdc_resp-reg_receiver"/>
</dbReference>
<dbReference type="GO" id="GO:0000155">
    <property type="term" value="F:phosphorelay sensor kinase activity"/>
    <property type="evidence" value="ECO:0007669"/>
    <property type="project" value="InterPro"/>
</dbReference>
<keyword evidence="3 5" id="KW-0597">Phosphoprotein</keyword>
<dbReference type="FunFam" id="3.30.565.10:FF:000010">
    <property type="entry name" value="Sensor histidine kinase RcsC"/>
    <property type="match status" value="1"/>
</dbReference>
<dbReference type="EC" id="2.7.13.3" evidence="2"/>
<evidence type="ECO:0000259" key="7">
    <source>
        <dbReference type="PROSITE" id="PS50109"/>
    </source>
</evidence>
<dbReference type="Pfam" id="PF00512">
    <property type="entry name" value="HisKA"/>
    <property type="match status" value="1"/>
</dbReference>
<dbReference type="Gene3D" id="3.30.565.10">
    <property type="entry name" value="Histidine kinase-like ATPase, C-terminal domain"/>
    <property type="match status" value="1"/>
</dbReference>
<evidence type="ECO:0000256" key="4">
    <source>
        <dbReference type="ARBA" id="ARBA00023012"/>
    </source>
</evidence>
<feature type="transmembrane region" description="Helical" evidence="6">
    <location>
        <begin position="12"/>
        <end position="33"/>
    </location>
</feature>
<evidence type="ECO:0000313" key="9">
    <source>
        <dbReference type="EMBL" id="ABJ83870.1"/>
    </source>
</evidence>
<feature type="transmembrane region" description="Helical" evidence="6">
    <location>
        <begin position="39"/>
        <end position="57"/>
    </location>
</feature>
<dbReference type="STRING" id="234267.Acid_2884"/>
<feature type="domain" description="Response regulatory" evidence="8">
    <location>
        <begin position="420"/>
        <end position="530"/>
    </location>
</feature>
<dbReference type="InterPro" id="IPR004358">
    <property type="entry name" value="Sig_transdc_His_kin-like_C"/>
</dbReference>
<evidence type="ECO:0000256" key="2">
    <source>
        <dbReference type="ARBA" id="ARBA00012438"/>
    </source>
</evidence>
<dbReference type="CDD" id="cd16922">
    <property type="entry name" value="HATPase_EvgS-ArcB-TorS-like"/>
    <property type="match status" value="1"/>
</dbReference>
<gene>
    <name evidence="9" type="ordered locus">Acid_2884</name>
</gene>
<dbReference type="HOGENOM" id="CLU_000445_114_15_0"/>
<dbReference type="InterPro" id="IPR011006">
    <property type="entry name" value="CheY-like_superfamily"/>
</dbReference>
<dbReference type="PANTHER" id="PTHR45339">
    <property type="entry name" value="HYBRID SIGNAL TRANSDUCTION HISTIDINE KINASE J"/>
    <property type="match status" value="1"/>
</dbReference>
<dbReference type="PROSITE" id="PS50109">
    <property type="entry name" value="HIS_KIN"/>
    <property type="match status" value="1"/>
</dbReference>
<keyword evidence="6" id="KW-0812">Transmembrane</keyword>
<dbReference type="SMART" id="SM00387">
    <property type="entry name" value="HATPase_c"/>
    <property type="match status" value="1"/>
</dbReference>
<feature type="domain" description="Histidine kinase" evidence="7">
    <location>
        <begin position="170"/>
        <end position="394"/>
    </location>
</feature>
<dbReference type="SUPFAM" id="SSF52172">
    <property type="entry name" value="CheY-like"/>
    <property type="match status" value="1"/>
</dbReference>
<name>Q023H6_SOLUE</name>
<dbReference type="eggNOG" id="COG2205">
    <property type="taxonomic scope" value="Bacteria"/>
</dbReference>
<dbReference type="Gene3D" id="1.10.287.130">
    <property type="match status" value="1"/>
</dbReference>